<reference evidence="5" key="1">
    <citation type="journal article" date="2019" name="Int. J. Syst. Evol. Microbiol.">
        <title>The Global Catalogue of Microorganisms (GCM) 10K type strain sequencing project: providing services to taxonomists for standard genome sequencing and annotation.</title>
        <authorList>
            <consortium name="The Broad Institute Genomics Platform"/>
            <consortium name="The Broad Institute Genome Sequencing Center for Infectious Disease"/>
            <person name="Wu L."/>
            <person name="Ma J."/>
        </authorList>
    </citation>
    <scope>NUCLEOTIDE SEQUENCE [LARGE SCALE GENOMIC DNA]</scope>
    <source>
        <strain evidence="5">JCM 18961</strain>
    </source>
</reference>
<dbReference type="Pfam" id="PF13727">
    <property type="entry name" value="CoA_binding_3"/>
    <property type="match status" value="1"/>
</dbReference>
<proteinExistence type="inferred from homology"/>
<name>A0ABP8Y3V7_9MICO</name>
<accession>A0ABP8Y3V7</accession>
<dbReference type="Pfam" id="PF02719">
    <property type="entry name" value="Polysacc_synt_2"/>
    <property type="match status" value="1"/>
</dbReference>
<evidence type="ECO:0000313" key="5">
    <source>
        <dbReference type="Proteomes" id="UP001500556"/>
    </source>
</evidence>
<comment type="similarity">
    <text evidence="1">Belongs to the polysaccharide synthase family.</text>
</comment>
<dbReference type="InterPro" id="IPR003869">
    <property type="entry name" value="Polysac_CapD-like"/>
</dbReference>
<dbReference type="SUPFAM" id="SSF51735">
    <property type="entry name" value="NAD(P)-binding Rossmann-fold domains"/>
    <property type="match status" value="2"/>
</dbReference>
<evidence type="ECO:0000256" key="1">
    <source>
        <dbReference type="ARBA" id="ARBA00007430"/>
    </source>
</evidence>
<keyword evidence="2" id="KW-0812">Transmembrane</keyword>
<feature type="domain" description="Polysaccharide biosynthesis protein CapD-like" evidence="3">
    <location>
        <begin position="289"/>
        <end position="568"/>
    </location>
</feature>
<feature type="transmembrane region" description="Helical" evidence="2">
    <location>
        <begin position="49"/>
        <end position="73"/>
    </location>
</feature>
<keyword evidence="2" id="KW-1133">Transmembrane helix</keyword>
<organism evidence="4 5">
    <name type="scientific">Pedococcus ginsenosidimutans</name>
    <dbReference type="NCBI Taxonomy" id="490570"/>
    <lineage>
        <taxon>Bacteria</taxon>
        <taxon>Bacillati</taxon>
        <taxon>Actinomycetota</taxon>
        <taxon>Actinomycetes</taxon>
        <taxon>Micrococcales</taxon>
        <taxon>Intrasporangiaceae</taxon>
        <taxon>Pedococcus</taxon>
    </lineage>
</organism>
<feature type="transmembrane region" description="Helical" evidence="2">
    <location>
        <begin position="15"/>
        <end position="37"/>
    </location>
</feature>
<gene>
    <name evidence="4" type="ORF">GCM10025782_16120</name>
</gene>
<comment type="caution">
    <text evidence="4">The sequence shown here is derived from an EMBL/GenBank/DDBJ whole genome shotgun (WGS) entry which is preliminary data.</text>
</comment>
<dbReference type="InterPro" id="IPR036291">
    <property type="entry name" value="NAD(P)-bd_dom_sf"/>
</dbReference>
<keyword evidence="2" id="KW-0472">Membrane</keyword>
<dbReference type="CDD" id="cd05237">
    <property type="entry name" value="UDP_invert_4-6DH_SDR_e"/>
    <property type="match status" value="1"/>
</dbReference>
<evidence type="ECO:0000259" key="3">
    <source>
        <dbReference type="Pfam" id="PF02719"/>
    </source>
</evidence>
<evidence type="ECO:0000313" key="4">
    <source>
        <dbReference type="EMBL" id="GAA4719508.1"/>
    </source>
</evidence>
<protein>
    <submittedName>
        <fullName evidence="4">Nucleoside-diphosphate sugar epimerase/dehydratase</fullName>
    </submittedName>
</protein>
<dbReference type="RefSeq" id="WP_345502371.1">
    <property type="nucleotide sequence ID" value="NZ_BAABLO010000004.1"/>
</dbReference>
<feature type="transmembrane region" description="Helical" evidence="2">
    <location>
        <begin position="113"/>
        <end position="132"/>
    </location>
</feature>
<keyword evidence="5" id="KW-1185">Reference proteome</keyword>
<sequence length="617" mass="66059">MPTAREQRRLRLHRWLWAVVDAVVLVAALYIGSWMRFDFHPGPVFVTNLAILSAVAVATHLLVGILIGPYAVGHERGSFEEIADIAKAVAVTGTVLVAVVLGFRWQATVPRSVPFIGATFGLVGMFASRFLVRTWRLRDRKTEPEVDRAIVFGAGEAGRRLTRSLRRDGEGGYHPVAILDDDRSKGRLRIEGIRVRGTRADLQDVADRLGATTLIIALPRAHASTIRELTDLGTTAGLKILTLPPLGDIIGGRPTARDLRDVDVADLLGRRPVELDNVVIAEQINGRSVLVTGAGGSIGSELCRQIARFGPAKLYLLDRDESGLQATQLSLVGHGLLDDDAVVLADIRDTARMAEVFAATKPDIVFHAAALKHLPLLEANPMEAWKSNVVGTVNVLTAAAAEGVGTFVNISTDKAANPTCVLGHSKRVAERLTADFARSFPGRYVSVRFGNVLGSRGSVVHAFTAQIERGGPITVTHPDVERYFMLIPEACQLVLQAASLGADGDVMVLDMGEQVKIVDVAHTLLQMSGRRDVDVVFTGLRPGEKLAEELFSTDEAPVPTDHPLVARVQVPALPAADVSTSMPVSDEAVRAWMRAASSSALGRSGVVEAAEALLGGA</sequence>
<dbReference type="InterPro" id="IPR051203">
    <property type="entry name" value="Polysaccharide_Synthase-Rel"/>
</dbReference>
<feature type="transmembrane region" description="Helical" evidence="2">
    <location>
        <begin position="85"/>
        <end position="107"/>
    </location>
</feature>
<dbReference type="EMBL" id="BAABLO010000004">
    <property type="protein sequence ID" value="GAA4719508.1"/>
    <property type="molecule type" value="Genomic_DNA"/>
</dbReference>
<dbReference type="Gene3D" id="3.40.50.720">
    <property type="entry name" value="NAD(P)-binding Rossmann-like Domain"/>
    <property type="match status" value="2"/>
</dbReference>
<dbReference type="Proteomes" id="UP001500556">
    <property type="component" value="Unassembled WGS sequence"/>
</dbReference>
<evidence type="ECO:0000256" key="2">
    <source>
        <dbReference type="SAM" id="Phobius"/>
    </source>
</evidence>
<dbReference type="PANTHER" id="PTHR43318">
    <property type="entry name" value="UDP-N-ACETYLGLUCOSAMINE 4,6-DEHYDRATASE"/>
    <property type="match status" value="1"/>
</dbReference>
<dbReference type="PANTHER" id="PTHR43318:SF1">
    <property type="entry name" value="POLYSACCHARIDE BIOSYNTHESIS PROTEIN EPSC-RELATED"/>
    <property type="match status" value="1"/>
</dbReference>